<dbReference type="PANTHER" id="PTHR23024">
    <property type="entry name" value="ARYLACETAMIDE DEACETYLASE"/>
    <property type="match status" value="1"/>
</dbReference>
<keyword evidence="2" id="KW-0378">Hydrolase</keyword>
<dbReference type="InterPro" id="IPR050466">
    <property type="entry name" value="Carboxylest/Gibb_receptor"/>
</dbReference>
<dbReference type="GO" id="GO:0016787">
    <property type="term" value="F:hydrolase activity"/>
    <property type="evidence" value="ECO:0007669"/>
    <property type="project" value="UniProtKB-KW"/>
</dbReference>
<accession>A0A2X4UBQ7</accession>
<dbReference type="PANTHER" id="PTHR23024:SF24">
    <property type="entry name" value="ALPHA_BETA HYDROLASE FOLD-3 DOMAIN-CONTAINING PROTEIN"/>
    <property type="match status" value="1"/>
</dbReference>
<name>A0A2X4UBQ7_9NOCA</name>
<evidence type="ECO:0000259" key="1">
    <source>
        <dbReference type="Pfam" id="PF07859"/>
    </source>
</evidence>
<gene>
    <name evidence="2" type="primary">aes_2</name>
    <name evidence="2" type="ORF">NCTC10994_03298</name>
</gene>
<dbReference type="Gene3D" id="3.40.50.1820">
    <property type="entry name" value="alpha/beta hydrolase"/>
    <property type="match status" value="1"/>
</dbReference>
<evidence type="ECO:0000313" key="2">
    <source>
        <dbReference type="EMBL" id="SQI36311.1"/>
    </source>
</evidence>
<reference evidence="2 3" key="1">
    <citation type="submission" date="2018-06" db="EMBL/GenBank/DDBJ databases">
        <authorList>
            <consortium name="Pathogen Informatics"/>
            <person name="Doyle S."/>
        </authorList>
    </citation>
    <scope>NUCLEOTIDE SEQUENCE [LARGE SCALE GENOMIC DNA]</scope>
    <source>
        <strain evidence="2 3">NCTC10994</strain>
    </source>
</reference>
<dbReference type="EMBL" id="LS483468">
    <property type="protein sequence ID" value="SQI36311.1"/>
    <property type="molecule type" value="Genomic_DNA"/>
</dbReference>
<dbReference type="Pfam" id="PF07859">
    <property type="entry name" value="Abhydrolase_3"/>
    <property type="match status" value="1"/>
</dbReference>
<feature type="domain" description="Alpha/beta hydrolase fold-3" evidence="1">
    <location>
        <begin position="78"/>
        <end position="279"/>
    </location>
</feature>
<protein>
    <submittedName>
        <fullName evidence="2">Lipase/esterase</fullName>
        <ecNumber evidence="2">3.1.1.-</ecNumber>
    </submittedName>
</protein>
<dbReference type="KEGG" id="rcr:NCTC10994_03298"/>
<keyword evidence="3" id="KW-1185">Reference proteome</keyword>
<sequence>MPLSPDAQRVVDASAARMAKPMHQTPVGELRALLAAGAIPATTPIHHREDVVVPSPAGGVPVRIYRPSGDVGLPVVQWMHSGGFAVGGLDQNEEYLRKLSIAAGVVLVSVDYRLAPENPYPAALDDCRSVWEWIKSWPGDLGTADVDRVALAGESAGGTLVFTLSQQLRDRGLPLPTAQVCLYGTGTMRITNPEHETVLLSPDDCHWFWDMYVPDRAARDSPYVDPGAAADLSGLPRAFVATAEIDPTRDGTEEYAYRLRAAGVPVELRRYEGMMHGFATMTAALAPAGDLFERIVDFLTRVLSPAVWMTE</sequence>
<dbReference type="EC" id="3.1.1.-" evidence="2"/>
<organism evidence="2 3">
    <name type="scientific">Rhodococcus coprophilus</name>
    <dbReference type="NCBI Taxonomy" id="38310"/>
    <lineage>
        <taxon>Bacteria</taxon>
        <taxon>Bacillati</taxon>
        <taxon>Actinomycetota</taxon>
        <taxon>Actinomycetes</taxon>
        <taxon>Mycobacteriales</taxon>
        <taxon>Nocardiaceae</taxon>
        <taxon>Rhodococcus</taxon>
    </lineage>
</organism>
<dbReference type="InterPro" id="IPR013094">
    <property type="entry name" value="AB_hydrolase_3"/>
</dbReference>
<proteinExistence type="predicted"/>
<dbReference type="InterPro" id="IPR029058">
    <property type="entry name" value="AB_hydrolase_fold"/>
</dbReference>
<dbReference type="STRING" id="1219011.GCA_001895045_03434"/>
<dbReference type="RefSeq" id="WP_072703773.1">
    <property type="nucleotide sequence ID" value="NZ_JAFBBL010000001.1"/>
</dbReference>
<dbReference type="Proteomes" id="UP000249091">
    <property type="component" value="Chromosome 1"/>
</dbReference>
<dbReference type="AlphaFoldDB" id="A0A2X4UBQ7"/>
<dbReference type="SUPFAM" id="SSF53474">
    <property type="entry name" value="alpha/beta-Hydrolases"/>
    <property type="match status" value="1"/>
</dbReference>
<evidence type="ECO:0000313" key="3">
    <source>
        <dbReference type="Proteomes" id="UP000249091"/>
    </source>
</evidence>